<proteinExistence type="predicted"/>
<dbReference type="InterPro" id="IPR047640">
    <property type="entry name" value="RpiR-like"/>
</dbReference>
<dbReference type="SUPFAM" id="SSF53697">
    <property type="entry name" value="SIS domain"/>
    <property type="match status" value="1"/>
</dbReference>
<evidence type="ECO:0000259" key="4">
    <source>
        <dbReference type="PROSITE" id="PS51071"/>
    </source>
</evidence>
<dbReference type="InterPro" id="IPR035472">
    <property type="entry name" value="RpiR-like_SIS"/>
</dbReference>
<gene>
    <name evidence="6" type="ORF">H7U36_07280</name>
</gene>
<keyword evidence="2" id="KW-0238">DNA-binding</keyword>
<keyword evidence="7" id="KW-1185">Reference proteome</keyword>
<dbReference type="Gene3D" id="3.40.50.10490">
    <property type="entry name" value="Glucose-6-phosphate isomerase like protein, domain 1"/>
    <property type="match status" value="1"/>
</dbReference>
<dbReference type="Pfam" id="PF01418">
    <property type="entry name" value="HTH_6"/>
    <property type="match status" value="1"/>
</dbReference>
<sequence>MNDKKGCKERLIEKLEGEHTKKAERKIADYFLKNFEKTLHSTLLELAEEIGVSDASIVRFCKSIGYVGFQEYKINAALESVPAPKLYNSSLTAQDSPSEICSKIFSIENSALQQTSMEMNVEVVEQAAEDMLSARKIMIVGTGGSSIVAKDLQHKLLKIGVFSLVNEDKDLQLMTASLLGKGDVLLAISASGGNRHTARVVEIAHGNGARIITLTTKAKNILEEQADLSLYTVSEKTIFESESFSVRLAQLAVLDCLVAIMAFRNYDRSLEAMSATRLSTSSDKE</sequence>
<keyword evidence="1" id="KW-0805">Transcription regulation</keyword>
<dbReference type="InterPro" id="IPR009057">
    <property type="entry name" value="Homeodomain-like_sf"/>
</dbReference>
<dbReference type="PROSITE" id="PS51464">
    <property type="entry name" value="SIS"/>
    <property type="match status" value="1"/>
</dbReference>
<dbReference type="RefSeq" id="WP_138304553.1">
    <property type="nucleotide sequence ID" value="NZ_JACLYY010000005.1"/>
</dbReference>
<dbReference type="InterPro" id="IPR046348">
    <property type="entry name" value="SIS_dom_sf"/>
</dbReference>
<evidence type="ECO:0000256" key="3">
    <source>
        <dbReference type="ARBA" id="ARBA00023163"/>
    </source>
</evidence>
<dbReference type="Gene3D" id="1.10.10.10">
    <property type="entry name" value="Winged helix-like DNA-binding domain superfamily/Winged helix DNA-binding domain"/>
    <property type="match status" value="1"/>
</dbReference>
<dbReference type="InterPro" id="IPR036388">
    <property type="entry name" value="WH-like_DNA-bd_sf"/>
</dbReference>
<dbReference type="InterPro" id="IPR001347">
    <property type="entry name" value="SIS_dom"/>
</dbReference>
<dbReference type="PROSITE" id="PS51071">
    <property type="entry name" value="HTH_RPIR"/>
    <property type="match status" value="1"/>
</dbReference>
<dbReference type="SUPFAM" id="SSF46689">
    <property type="entry name" value="Homeodomain-like"/>
    <property type="match status" value="1"/>
</dbReference>
<dbReference type="Proteomes" id="UP000716906">
    <property type="component" value="Unassembled WGS sequence"/>
</dbReference>
<dbReference type="CDD" id="cd05013">
    <property type="entry name" value="SIS_RpiR"/>
    <property type="match status" value="1"/>
</dbReference>
<comment type="caution">
    <text evidence="6">The sequence shown here is derived from an EMBL/GenBank/DDBJ whole genome shotgun (WGS) entry which is preliminary data.</text>
</comment>
<evidence type="ECO:0000313" key="7">
    <source>
        <dbReference type="Proteomes" id="UP000716906"/>
    </source>
</evidence>
<reference evidence="6 7" key="1">
    <citation type="journal article" date="2021" name="Sci. Rep.">
        <title>The distribution of antibiotic resistance genes in chicken gut microbiota commensals.</title>
        <authorList>
            <person name="Juricova H."/>
            <person name="Matiasovicova J."/>
            <person name="Kubasova T."/>
            <person name="Cejkova D."/>
            <person name="Rychlik I."/>
        </authorList>
    </citation>
    <scope>NUCLEOTIDE SEQUENCE [LARGE SCALE GENOMIC DNA]</scope>
    <source>
        <strain evidence="6 7">An773</strain>
    </source>
</reference>
<evidence type="ECO:0000259" key="5">
    <source>
        <dbReference type="PROSITE" id="PS51464"/>
    </source>
</evidence>
<accession>A0ABS2E8H4</accession>
<name>A0ABS2E8H4_9FIRM</name>
<dbReference type="EMBL" id="JACLYY010000005">
    <property type="protein sequence ID" value="MBM6737910.1"/>
    <property type="molecule type" value="Genomic_DNA"/>
</dbReference>
<protein>
    <submittedName>
        <fullName evidence="6">MurR/RpiR family transcriptional regulator</fullName>
    </submittedName>
</protein>
<dbReference type="Pfam" id="PF01380">
    <property type="entry name" value="SIS"/>
    <property type="match status" value="1"/>
</dbReference>
<evidence type="ECO:0000313" key="6">
    <source>
        <dbReference type="EMBL" id="MBM6737910.1"/>
    </source>
</evidence>
<keyword evidence="3" id="KW-0804">Transcription</keyword>
<evidence type="ECO:0000256" key="1">
    <source>
        <dbReference type="ARBA" id="ARBA00023015"/>
    </source>
</evidence>
<evidence type="ECO:0000256" key="2">
    <source>
        <dbReference type="ARBA" id="ARBA00023125"/>
    </source>
</evidence>
<organism evidence="6 7">
    <name type="scientific">Faecalicatena fissicatena</name>
    <dbReference type="NCBI Taxonomy" id="290055"/>
    <lineage>
        <taxon>Bacteria</taxon>
        <taxon>Bacillati</taxon>
        <taxon>Bacillota</taxon>
        <taxon>Clostridia</taxon>
        <taxon>Lachnospirales</taxon>
        <taxon>Lachnospiraceae</taxon>
        <taxon>Faecalicatena</taxon>
    </lineage>
</organism>
<feature type="domain" description="HTH rpiR-type" evidence="4">
    <location>
        <begin position="7"/>
        <end position="83"/>
    </location>
</feature>
<dbReference type="PANTHER" id="PTHR30514">
    <property type="entry name" value="GLUCOKINASE"/>
    <property type="match status" value="1"/>
</dbReference>
<dbReference type="InterPro" id="IPR000281">
    <property type="entry name" value="HTH_RpiR"/>
</dbReference>
<dbReference type="PANTHER" id="PTHR30514:SF1">
    <property type="entry name" value="HTH-TYPE TRANSCRIPTIONAL REGULATOR HEXR-RELATED"/>
    <property type="match status" value="1"/>
</dbReference>
<feature type="domain" description="SIS" evidence="5">
    <location>
        <begin position="127"/>
        <end position="267"/>
    </location>
</feature>